<keyword evidence="3 6" id="KW-0863">Zinc-finger</keyword>
<dbReference type="SMART" id="SM00184">
    <property type="entry name" value="RING"/>
    <property type="match status" value="1"/>
</dbReference>
<dbReference type="PROSITE" id="PS50089">
    <property type="entry name" value="ZF_RING_2"/>
    <property type="match status" value="1"/>
</dbReference>
<dbReference type="Gene3D" id="3.30.40.10">
    <property type="entry name" value="Zinc/RING finger domain, C3HC4 (zinc finger)"/>
    <property type="match status" value="1"/>
</dbReference>
<sequence>MLREANNAAAGGRGDGVEGGPAPAAALGGLRGLHCRAAAAIATAAKARGARGVWALVRSHVALAGPSLVPASVGVYAVFFLLLLRAEYGAACSLLGLAIYGACAFSCLHAHVPDSAALGAVSRPSLLDPLTALARSRAGVFALINIVALTSFLYISFMQHALHRHADGASAGANRGGALGGGALGGGALGGGGGARLVPQLEPAETMFSSRGGLVLLVNLGYSLLYSCFKALHAHVFESRLGATERSAVCERAASFVAAKVVLLAVLDPDMLEAVMWLSWFSLMGFLRVLARLVGLRLTGCASRPDGRRRASRLGGLAHVLVGSALFWLGVALVFCLTAGASARTLALLGSECALLALDALACVGHHRALCVRDWEAAHELRYRVTLAHDTIGALCAIAQHAHTWLINGLAGTMLDVFLIASAYAEACALARRLREHLAYVARAAELRRCPVATAEDLSSFDDHCAVCLDALLPAGAADADARHGCASPPCCARRLGCGHIFHSVCLSAWLEQHHTCPTCRAPTSTPHGAAARQQLRQPDIRLRRPPTDPDALDAAAPPPDAAELGASFARCADRVARRSAGCAPRAPGSHVG</sequence>
<dbReference type="GO" id="GO:0016567">
    <property type="term" value="P:protein ubiquitination"/>
    <property type="evidence" value="ECO:0007669"/>
    <property type="project" value="TreeGrafter"/>
</dbReference>
<keyword evidence="5" id="KW-0862">Zinc</keyword>
<evidence type="ECO:0000256" key="4">
    <source>
        <dbReference type="ARBA" id="ARBA00022786"/>
    </source>
</evidence>
<dbReference type="GO" id="GO:0061630">
    <property type="term" value="F:ubiquitin protein ligase activity"/>
    <property type="evidence" value="ECO:0007669"/>
    <property type="project" value="TreeGrafter"/>
</dbReference>
<evidence type="ECO:0000313" key="11">
    <source>
        <dbReference type="Proteomes" id="UP000751190"/>
    </source>
</evidence>
<evidence type="ECO:0000259" key="9">
    <source>
        <dbReference type="PROSITE" id="PS50089"/>
    </source>
</evidence>
<evidence type="ECO:0000313" key="10">
    <source>
        <dbReference type="EMBL" id="KAG8462920.1"/>
    </source>
</evidence>
<dbReference type="InterPro" id="IPR001841">
    <property type="entry name" value="Znf_RING"/>
</dbReference>
<keyword evidence="2" id="KW-0479">Metal-binding</keyword>
<dbReference type="GO" id="GO:0000151">
    <property type="term" value="C:ubiquitin ligase complex"/>
    <property type="evidence" value="ECO:0007669"/>
    <property type="project" value="TreeGrafter"/>
</dbReference>
<dbReference type="PANTHER" id="PTHR15067">
    <property type="entry name" value="E3 UBIQUITIN-PROTEIN LIGASE RNF8"/>
    <property type="match status" value="1"/>
</dbReference>
<keyword evidence="1" id="KW-0808">Transferase</keyword>
<reference evidence="10" key="1">
    <citation type="submission" date="2021-05" db="EMBL/GenBank/DDBJ databases">
        <title>The genome of the haptophyte Pavlova lutheri (Diacronema luteri, Pavlovales) - a model for lipid biosynthesis in eukaryotic algae.</title>
        <authorList>
            <person name="Hulatt C.J."/>
            <person name="Posewitz M.C."/>
        </authorList>
    </citation>
    <scope>NUCLEOTIDE SEQUENCE</scope>
    <source>
        <strain evidence="10">NIVA-4/92</strain>
    </source>
</reference>
<dbReference type="EMBL" id="JAGTXO010000018">
    <property type="protein sequence ID" value="KAG8462920.1"/>
    <property type="molecule type" value="Genomic_DNA"/>
</dbReference>
<protein>
    <recommendedName>
        <fullName evidence="9">RING-type domain-containing protein</fullName>
    </recommendedName>
</protein>
<keyword evidence="8" id="KW-0812">Transmembrane</keyword>
<feature type="region of interest" description="Disordered" evidence="7">
    <location>
        <begin position="522"/>
        <end position="562"/>
    </location>
</feature>
<gene>
    <name evidence="10" type="ORF">KFE25_001693</name>
</gene>
<dbReference type="OrthoDB" id="8062037at2759"/>
<organism evidence="10 11">
    <name type="scientific">Diacronema lutheri</name>
    <name type="common">Unicellular marine alga</name>
    <name type="synonym">Monochrysis lutheri</name>
    <dbReference type="NCBI Taxonomy" id="2081491"/>
    <lineage>
        <taxon>Eukaryota</taxon>
        <taxon>Haptista</taxon>
        <taxon>Haptophyta</taxon>
        <taxon>Pavlovophyceae</taxon>
        <taxon>Pavlovales</taxon>
        <taxon>Pavlovaceae</taxon>
        <taxon>Diacronema</taxon>
    </lineage>
</organism>
<dbReference type="SUPFAM" id="SSF57850">
    <property type="entry name" value="RING/U-box"/>
    <property type="match status" value="1"/>
</dbReference>
<dbReference type="Proteomes" id="UP000751190">
    <property type="component" value="Unassembled WGS sequence"/>
</dbReference>
<dbReference type="GO" id="GO:0005829">
    <property type="term" value="C:cytosol"/>
    <property type="evidence" value="ECO:0007669"/>
    <property type="project" value="TreeGrafter"/>
</dbReference>
<keyword evidence="8" id="KW-0472">Membrane</keyword>
<evidence type="ECO:0000256" key="1">
    <source>
        <dbReference type="ARBA" id="ARBA00022679"/>
    </source>
</evidence>
<evidence type="ECO:0000256" key="5">
    <source>
        <dbReference type="ARBA" id="ARBA00022833"/>
    </source>
</evidence>
<dbReference type="Pfam" id="PF13639">
    <property type="entry name" value="zf-RING_2"/>
    <property type="match status" value="1"/>
</dbReference>
<name>A0A8J6CAS4_DIALT</name>
<comment type="caution">
    <text evidence="10">The sequence shown here is derived from an EMBL/GenBank/DDBJ whole genome shotgun (WGS) entry which is preliminary data.</text>
</comment>
<feature type="transmembrane region" description="Helical" evidence="8">
    <location>
        <begin position="61"/>
        <end position="84"/>
    </location>
</feature>
<evidence type="ECO:0000256" key="8">
    <source>
        <dbReference type="SAM" id="Phobius"/>
    </source>
</evidence>
<keyword evidence="8" id="KW-1133">Transmembrane helix</keyword>
<evidence type="ECO:0000256" key="2">
    <source>
        <dbReference type="ARBA" id="ARBA00022723"/>
    </source>
</evidence>
<evidence type="ECO:0000256" key="3">
    <source>
        <dbReference type="ARBA" id="ARBA00022771"/>
    </source>
</evidence>
<keyword evidence="11" id="KW-1185">Reference proteome</keyword>
<keyword evidence="4" id="KW-0833">Ubl conjugation pathway</keyword>
<feature type="transmembrane region" description="Helical" evidence="8">
    <location>
        <begin position="274"/>
        <end position="295"/>
    </location>
</feature>
<evidence type="ECO:0000256" key="6">
    <source>
        <dbReference type="PROSITE-ProRule" id="PRU00175"/>
    </source>
</evidence>
<feature type="transmembrane region" description="Helical" evidence="8">
    <location>
        <begin position="316"/>
        <end position="341"/>
    </location>
</feature>
<dbReference type="GO" id="GO:0006511">
    <property type="term" value="P:ubiquitin-dependent protein catabolic process"/>
    <property type="evidence" value="ECO:0007669"/>
    <property type="project" value="TreeGrafter"/>
</dbReference>
<dbReference type="AlphaFoldDB" id="A0A8J6CAS4"/>
<accession>A0A8J6CAS4</accession>
<evidence type="ECO:0000256" key="7">
    <source>
        <dbReference type="SAM" id="MobiDB-lite"/>
    </source>
</evidence>
<feature type="compositionally biased region" description="Basic and acidic residues" evidence="7">
    <location>
        <begin position="539"/>
        <end position="548"/>
    </location>
</feature>
<dbReference type="InterPro" id="IPR013083">
    <property type="entry name" value="Znf_RING/FYVE/PHD"/>
</dbReference>
<dbReference type="GO" id="GO:0008270">
    <property type="term" value="F:zinc ion binding"/>
    <property type="evidence" value="ECO:0007669"/>
    <property type="project" value="UniProtKB-KW"/>
</dbReference>
<feature type="transmembrane region" description="Helical" evidence="8">
    <location>
        <begin position="91"/>
        <end position="112"/>
    </location>
</feature>
<feature type="transmembrane region" description="Helical" evidence="8">
    <location>
        <begin position="132"/>
        <end position="155"/>
    </location>
</feature>
<dbReference type="PANTHER" id="PTHR15067:SF4">
    <property type="entry name" value="E3 UBIQUITIN-PROTEIN LIGASE RNF8"/>
    <property type="match status" value="1"/>
</dbReference>
<proteinExistence type="predicted"/>
<feature type="domain" description="RING-type" evidence="9">
    <location>
        <begin position="465"/>
        <end position="521"/>
    </location>
</feature>